<reference evidence="1" key="1">
    <citation type="submission" date="2023-08" db="EMBL/GenBank/DDBJ databases">
        <title>A de novo genome assembly of Solanum verrucosum Schlechtendal, a Mexican diploid species geographically isolated from the other diploid A-genome species in potato relatives.</title>
        <authorList>
            <person name="Hosaka K."/>
        </authorList>
    </citation>
    <scope>NUCLEOTIDE SEQUENCE</scope>
    <source>
        <tissue evidence="1">Young leaves</tissue>
    </source>
</reference>
<keyword evidence="2" id="KW-1185">Reference proteome</keyword>
<organism evidence="1 2">
    <name type="scientific">Solanum verrucosum</name>
    <dbReference type="NCBI Taxonomy" id="315347"/>
    <lineage>
        <taxon>Eukaryota</taxon>
        <taxon>Viridiplantae</taxon>
        <taxon>Streptophyta</taxon>
        <taxon>Embryophyta</taxon>
        <taxon>Tracheophyta</taxon>
        <taxon>Spermatophyta</taxon>
        <taxon>Magnoliopsida</taxon>
        <taxon>eudicotyledons</taxon>
        <taxon>Gunneridae</taxon>
        <taxon>Pentapetalae</taxon>
        <taxon>asterids</taxon>
        <taxon>lamiids</taxon>
        <taxon>Solanales</taxon>
        <taxon>Solanaceae</taxon>
        <taxon>Solanoideae</taxon>
        <taxon>Solaneae</taxon>
        <taxon>Solanum</taxon>
    </lineage>
</organism>
<dbReference type="PANTHER" id="PTHR36264:SF2">
    <property type="entry name" value="TF-B3 DOMAIN-CONTAINING PROTEIN"/>
    <property type="match status" value="1"/>
</dbReference>
<dbReference type="Proteomes" id="UP001234989">
    <property type="component" value="Chromosome 5"/>
</dbReference>
<dbReference type="AlphaFoldDB" id="A0AAF0TYY9"/>
<name>A0AAF0TYY9_SOLVR</name>
<protein>
    <submittedName>
        <fullName evidence="1">Uncharacterized protein</fullName>
    </submittedName>
</protein>
<gene>
    <name evidence="1" type="ORF">MTR67_024323</name>
</gene>
<dbReference type="PANTHER" id="PTHR36264">
    <property type="entry name" value="SET DOMAIN-CONTAINING PROTEIN"/>
    <property type="match status" value="1"/>
</dbReference>
<sequence>MGAAGENAKVELIHHNWSKRALSYASYKFESQPKLPFLTEAFNEFQIPGFSLNLQITLDMAKSLENGYGVSVDVWDVTEENIPKKYEDGSVCLKKLYNDDFSLSCIELFNDRGLGVDYEIGLYWDPRSLSLMFKLLSIVVSEEEASKVNNTPLVATRELVEIRDLYPAPKIDWQIKKQITNDEIFVGMLMIPFIQMFEYILQYWTLDMAKILENGGRVCVNVWDVTEENVPKKYEGGSVFLRKLYTDDFSLSCIELFNGRRLGIGDEIGLYWDPRSSSLMFKFISHRA</sequence>
<evidence type="ECO:0000313" key="2">
    <source>
        <dbReference type="Proteomes" id="UP001234989"/>
    </source>
</evidence>
<accession>A0AAF0TYY9</accession>
<evidence type="ECO:0000313" key="1">
    <source>
        <dbReference type="EMBL" id="WMV30938.1"/>
    </source>
</evidence>
<proteinExistence type="predicted"/>
<dbReference type="EMBL" id="CP133616">
    <property type="protein sequence ID" value="WMV30938.1"/>
    <property type="molecule type" value="Genomic_DNA"/>
</dbReference>